<reference evidence="2" key="1">
    <citation type="submission" date="2023-08" db="EMBL/GenBank/DDBJ databases">
        <title>A de novo genome assembly of Solanum verrucosum Schlechtendal, a Mexican diploid species geographically isolated from the other diploid A-genome species in potato relatives.</title>
        <authorList>
            <person name="Hosaka K."/>
        </authorList>
    </citation>
    <scope>NUCLEOTIDE SEQUENCE</scope>
    <source>
        <tissue evidence="2">Young leaves</tissue>
    </source>
</reference>
<feature type="region of interest" description="Disordered" evidence="1">
    <location>
        <begin position="1"/>
        <end position="21"/>
    </location>
</feature>
<dbReference type="EMBL" id="CP133623">
    <property type="protein sequence ID" value="WMV58767.1"/>
    <property type="molecule type" value="Genomic_DNA"/>
</dbReference>
<evidence type="ECO:0000313" key="2">
    <source>
        <dbReference type="EMBL" id="WMV58767.1"/>
    </source>
</evidence>
<accession>A0AAF0V6D9</accession>
<organism evidence="2 3">
    <name type="scientific">Solanum verrucosum</name>
    <dbReference type="NCBI Taxonomy" id="315347"/>
    <lineage>
        <taxon>Eukaryota</taxon>
        <taxon>Viridiplantae</taxon>
        <taxon>Streptophyta</taxon>
        <taxon>Embryophyta</taxon>
        <taxon>Tracheophyta</taxon>
        <taxon>Spermatophyta</taxon>
        <taxon>Magnoliopsida</taxon>
        <taxon>eudicotyledons</taxon>
        <taxon>Gunneridae</taxon>
        <taxon>Pentapetalae</taxon>
        <taxon>asterids</taxon>
        <taxon>lamiids</taxon>
        <taxon>Solanales</taxon>
        <taxon>Solanaceae</taxon>
        <taxon>Solanoideae</taxon>
        <taxon>Solaneae</taxon>
        <taxon>Solanum</taxon>
    </lineage>
</organism>
<dbReference type="AlphaFoldDB" id="A0AAF0V6D9"/>
<proteinExistence type="predicted"/>
<gene>
    <name evidence="2" type="ORF">MTR67_052152</name>
</gene>
<name>A0AAF0V6D9_SOLVR</name>
<evidence type="ECO:0000313" key="3">
    <source>
        <dbReference type="Proteomes" id="UP001234989"/>
    </source>
</evidence>
<keyword evidence="3" id="KW-1185">Reference proteome</keyword>
<evidence type="ECO:0000256" key="1">
    <source>
        <dbReference type="SAM" id="MobiDB-lite"/>
    </source>
</evidence>
<protein>
    <submittedName>
        <fullName evidence="2">Uncharacterized protein</fullName>
    </submittedName>
</protein>
<sequence>MGGLMGSKKNLPDPDVIPRGPSQAVVLTTDCCSGHERSPSEALATGKGPRPTCWSVVLVTTLHKARGQPTLVFKAYARNANALNTNTNPPVPDHEVSKAEFWNAI</sequence>
<dbReference type="Proteomes" id="UP001234989">
    <property type="component" value="Chromosome 12"/>
</dbReference>